<evidence type="ECO:0008006" key="4">
    <source>
        <dbReference type="Google" id="ProtNLM"/>
    </source>
</evidence>
<dbReference type="KEGG" id="hhsr:HSR6_1291"/>
<dbReference type="Proteomes" id="UP000186165">
    <property type="component" value="Chromosome"/>
</dbReference>
<organism evidence="2 3">
    <name type="scientific">Halodesulfurarchaeum formicicum</name>
    <dbReference type="NCBI Taxonomy" id="1873524"/>
    <lineage>
        <taxon>Archaea</taxon>
        <taxon>Methanobacteriati</taxon>
        <taxon>Methanobacteriota</taxon>
        <taxon>Stenosarchaea group</taxon>
        <taxon>Halobacteria</taxon>
        <taxon>Halobacteriales</taxon>
        <taxon>Halobacteriaceae</taxon>
        <taxon>Halodesulfurarchaeum</taxon>
    </lineage>
</organism>
<reference evidence="3" key="1">
    <citation type="submission" date="2016-08" db="EMBL/GenBank/DDBJ databases">
        <title>Discovery of first anaerobic lithoheterotrophic haloarchae widely represented in hypersaline habitats.</title>
        <authorList>
            <person name="Sorokin D.Y."/>
            <person name="Kublanov I.V."/>
            <person name="Roman P."/>
            <person name="Sinninghe Damste J.S."/>
            <person name="Golyshin P.N."/>
            <person name="Rojo D."/>
            <person name="Ciordia S."/>
            <person name="Mena Md.C."/>
            <person name="Ferrer M."/>
            <person name="Smedile F."/>
            <person name="Messina E."/>
            <person name="La Cono V."/>
            <person name="Yakimov M.M."/>
        </authorList>
    </citation>
    <scope>NUCLEOTIDE SEQUENCE [LARGE SCALE GENOMIC DNA]</scope>
    <source>
        <strain evidence="3">HSR6</strain>
    </source>
</reference>
<proteinExistence type="predicted"/>
<name>A0A1J1ADD8_9EURY</name>
<dbReference type="EMBL" id="CP016804">
    <property type="protein sequence ID" value="APE95735.1"/>
    <property type="molecule type" value="Genomic_DNA"/>
</dbReference>
<dbReference type="GeneID" id="30417821"/>
<feature type="region of interest" description="Disordered" evidence="1">
    <location>
        <begin position="167"/>
        <end position="196"/>
    </location>
</feature>
<evidence type="ECO:0000313" key="3">
    <source>
        <dbReference type="Proteomes" id="UP000186165"/>
    </source>
</evidence>
<gene>
    <name evidence="2" type="ORF">HSR6_1291</name>
</gene>
<dbReference type="AlphaFoldDB" id="A0A1J1ADD8"/>
<protein>
    <recommendedName>
        <fullName evidence="4">Lipoprotein</fullName>
    </recommendedName>
</protein>
<sequence length="196" mass="20332">MEYTRRSTLGALGSGVALSLAGCLSAPGSGSGITETETVPLAVRGTRPAWHDEGVVGHAVLVASDEDQAAALEAFDLPGERVAAIESSLEGPDYQTERVLLVESVGPSACYRTVEFENVQLIDGTLQATARVVESGDEDACATVITYPSALLRVTVDGTPPENAEITVRNGWGDQETDSVSAGDGIDGLVPESNQD</sequence>
<dbReference type="PROSITE" id="PS51257">
    <property type="entry name" value="PROKAR_LIPOPROTEIN"/>
    <property type="match status" value="1"/>
</dbReference>
<dbReference type="RefSeq" id="WP_148661817.1">
    <property type="nucleotide sequence ID" value="NZ_CP016070.1"/>
</dbReference>
<evidence type="ECO:0000256" key="1">
    <source>
        <dbReference type="SAM" id="MobiDB-lite"/>
    </source>
</evidence>
<dbReference type="OrthoDB" id="167544at2157"/>
<evidence type="ECO:0000313" key="2">
    <source>
        <dbReference type="EMBL" id="APE95735.1"/>
    </source>
</evidence>
<keyword evidence="3" id="KW-1185">Reference proteome</keyword>
<accession>A0A1J1ADD8</accession>